<name>A0A6J4RT88_9ACTN</name>
<feature type="non-terminal residue" evidence="2">
    <location>
        <position position="1"/>
    </location>
</feature>
<evidence type="ECO:0000256" key="1">
    <source>
        <dbReference type="SAM" id="MobiDB-lite"/>
    </source>
</evidence>
<sequence length="199" mass="22587">ARPPGQPPRHRARAPAGHRPANGPATGLPPPERRRRRGPRPRRRHPRSEGDRRPLRGLLQPRGRVALSHLRGHPARSGADLRGRAAERRHPAGAHARVPRSLPRARRRALADRRGRPRGPAHRRARRARRQPRRPRGRGSHELDHHRRGDRALHPRRPTRARTRRGGHPSRERVAGRGRPRVRRRGHARQGAARTAGAV</sequence>
<feature type="compositionally biased region" description="Low complexity" evidence="1">
    <location>
        <begin position="189"/>
        <end position="199"/>
    </location>
</feature>
<feature type="compositionally biased region" description="Basic residues" evidence="1">
    <location>
        <begin position="176"/>
        <end position="188"/>
    </location>
</feature>
<protein>
    <submittedName>
        <fullName evidence="2">RecR</fullName>
    </submittedName>
</protein>
<feature type="compositionally biased region" description="Basic residues" evidence="1">
    <location>
        <begin position="154"/>
        <end position="168"/>
    </location>
</feature>
<dbReference type="EMBL" id="CADCVU010000012">
    <property type="protein sequence ID" value="CAA9480366.1"/>
    <property type="molecule type" value="Genomic_DNA"/>
</dbReference>
<feature type="compositionally biased region" description="Basic and acidic residues" evidence="1">
    <location>
        <begin position="139"/>
        <end position="153"/>
    </location>
</feature>
<dbReference type="AlphaFoldDB" id="A0A6J4RT88"/>
<proteinExistence type="predicted"/>
<reference evidence="2" key="1">
    <citation type="submission" date="2020-02" db="EMBL/GenBank/DDBJ databases">
        <authorList>
            <person name="Meier V. D."/>
        </authorList>
    </citation>
    <scope>NUCLEOTIDE SEQUENCE</scope>
    <source>
        <strain evidence="2">AVDCRST_MAG45</strain>
    </source>
</reference>
<feature type="compositionally biased region" description="Basic residues" evidence="1">
    <location>
        <begin position="33"/>
        <end position="46"/>
    </location>
</feature>
<feature type="compositionally biased region" description="Low complexity" evidence="1">
    <location>
        <begin position="14"/>
        <end position="25"/>
    </location>
</feature>
<feature type="region of interest" description="Disordered" evidence="1">
    <location>
        <begin position="1"/>
        <end position="199"/>
    </location>
</feature>
<evidence type="ECO:0000313" key="2">
    <source>
        <dbReference type="EMBL" id="CAA9480366.1"/>
    </source>
</evidence>
<organism evidence="2">
    <name type="scientific">uncultured Solirubrobacterales bacterium</name>
    <dbReference type="NCBI Taxonomy" id="768556"/>
    <lineage>
        <taxon>Bacteria</taxon>
        <taxon>Bacillati</taxon>
        <taxon>Actinomycetota</taxon>
        <taxon>Thermoleophilia</taxon>
        <taxon>Solirubrobacterales</taxon>
        <taxon>environmental samples</taxon>
    </lineage>
</organism>
<gene>
    <name evidence="2" type="ORF">AVDCRST_MAG45-122</name>
</gene>
<feature type="compositionally biased region" description="Basic residues" evidence="1">
    <location>
        <begin position="115"/>
        <end position="138"/>
    </location>
</feature>
<feature type="non-terminal residue" evidence="2">
    <location>
        <position position="199"/>
    </location>
</feature>
<feature type="compositionally biased region" description="Basic and acidic residues" evidence="1">
    <location>
        <begin position="79"/>
        <end position="90"/>
    </location>
</feature>
<accession>A0A6J4RT88</accession>